<evidence type="ECO:0000256" key="6">
    <source>
        <dbReference type="ARBA" id="ARBA00023002"/>
    </source>
</evidence>
<name>A0A034VTE6_BACDO</name>
<evidence type="ECO:0000313" key="11">
    <source>
        <dbReference type="EMBL" id="JAC45689.1"/>
    </source>
</evidence>
<dbReference type="PANTHER" id="PTHR11475">
    <property type="entry name" value="OXIDASE/PEROXIDASE"/>
    <property type="match status" value="1"/>
</dbReference>
<keyword evidence="10" id="KW-1133">Transmembrane helix</keyword>
<keyword evidence="8" id="KW-0479">Metal-binding</keyword>
<keyword evidence="6" id="KW-0560">Oxidoreductase</keyword>
<dbReference type="Gene3D" id="1.10.640.10">
    <property type="entry name" value="Haem peroxidase domain superfamily, animal type"/>
    <property type="match status" value="1"/>
</dbReference>
<dbReference type="PANTHER" id="PTHR11475:SF141">
    <property type="entry name" value="CARDINAL"/>
    <property type="match status" value="1"/>
</dbReference>
<accession>A0A034VTE6</accession>
<evidence type="ECO:0000256" key="8">
    <source>
        <dbReference type="PIRSR" id="PIRSR619791-2"/>
    </source>
</evidence>
<dbReference type="OrthoDB" id="823504at2759"/>
<feature type="binding site" description="axial binding residue" evidence="8">
    <location>
        <position position="550"/>
    </location>
    <ligand>
        <name>heme b</name>
        <dbReference type="ChEBI" id="CHEBI:60344"/>
    </ligand>
    <ligandPart>
        <name>Fe</name>
        <dbReference type="ChEBI" id="CHEBI:18248"/>
    </ligandPart>
</feature>
<evidence type="ECO:0000256" key="10">
    <source>
        <dbReference type="SAM" id="Phobius"/>
    </source>
</evidence>
<dbReference type="InterPro" id="IPR037120">
    <property type="entry name" value="Haem_peroxidase_sf_animal"/>
</dbReference>
<dbReference type="FunFam" id="1.10.640.10:FF:000003">
    <property type="entry name" value="chorion peroxidase"/>
    <property type="match status" value="1"/>
</dbReference>
<dbReference type="InterPro" id="IPR019791">
    <property type="entry name" value="Haem_peroxidase_animal"/>
</dbReference>
<dbReference type="Pfam" id="PF03098">
    <property type="entry name" value="An_peroxidase"/>
    <property type="match status" value="1"/>
</dbReference>
<dbReference type="GO" id="GO:0020037">
    <property type="term" value="F:heme binding"/>
    <property type="evidence" value="ECO:0007669"/>
    <property type="project" value="InterPro"/>
</dbReference>
<keyword evidence="4 8" id="KW-0349">Heme</keyword>
<organism evidence="11">
    <name type="scientific">Bactrocera dorsalis</name>
    <name type="common">Oriental fruit fly</name>
    <name type="synonym">Dacus dorsalis</name>
    <dbReference type="NCBI Taxonomy" id="27457"/>
    <lineage>
        <taxon>Eukaryota</taxon>
        <taxon>Metazoa</taxon>
        <taxon>Ecdysozoa</taxon>
        <taxon>Arthropoda</taxon>
        <taxon>Hexapoda</taxon>
        <taxon>Insecta</taxon>
        <taxon>Pterygota</taxon>
        <taxon>Neoptera</taxon>
        <taxon>Endopterygota</taxon>
        <taxon>Diptera</taxon>
        <taxon>Brachycera</taxon>
        <taxon>Muscomorpha</taxon>
        <taxon>Tephritoidea</taxon>
        <taxon>Tephritidae</taxon>
        <taxon>Bactrocera</taxon>
        <taxon>Bactrocera</taxon>
    </lineage>
</organism>
<evidence type="ECO:0000256" key="3">
    <source>
        <dbReference type="ARBA" id="ARBA00022559"/>
    </source>
</evidence>
<keyword evidence="7 8" id="KW-0408">Iron</keyword>
<keyword evidence="10" id="KW-0472">Membrane</keyword>
<dbReference type="GO" id="GO:0022412">
    <property type="term" value="P:cellular process involved in reproduction in multicellular organism"/>
    <property type="evidence" value="ECO:0007669"/>
    <property type="project" value="UniProtKB-ARBA"/>
</dbReference>
<dbReference type="GO" id="GO:0005576">
    <property type="term" value="C:extracellular region"/>
    <property type="evidence" value="ECO:0007669"/>
    <property type="project" value="UniProtKB-SubCell"/>
</dbReference>
<dbReference type="AlphaFoldDB" id="A0A034VTE6"/>
<gene>
    <name evidence="11" type="primary">PERC</name>
</gene>
<comment type="subcellular location">
    <subcellularLocation>
        <location evidence="1">Secreted</location>
    </subcellularLocation>
</comment>
<evidence type="ECO:0000256" key="1">
    <source>
        <dbReference type="ARBA" id="ARBA00004613"/>
    </source>
</evidence>
<dbReference type="CDD" id="cd09823">
    <property type="entry name" value="peroxinectin_like"/>
    <property type="match status" value="1"/>
</dbReference>
<dbReference type="GO" id="GO:0004601">
    <property type="term" value="F:peroxidase activity"/>
    <property type="evidence" value="ECO:0007669"/>
    <property type="project" value="UniProtKB-KW"/>
</dbReference>
<protein>
    <submittedName>
        <fullName evidence="11">Chorion peroxidase</fullName>
    </submittedName>
</protein>
<dbReference type="SUPFAM" id="SSF48113">
    <property type="entry name" value="Heme-dependent peroxidases"/>
    <property type="match status" value="1"/>
</dbReference>
<dbReference type="InterPro" id="IPR010255">
    <property type="entry name" value="Haem_peroxidase_sf"/>
</dbReference>
<feature type="transmembrane region" description="Helical" evidence="10">
    <location>
        <begin position="39"/>
        <end position="62"/>
    </location>
</feature>
<evidence type="ECO:0000256" key="4">
    <source>
        <dbReference type="ARBA" id="ARBA00022617"/>
    </source>
</evidence>
<keyword evidence="5" id="KW-0732">Signal</keyword>
<sequence length="837" mass="92920">MAEETTPLTTGMAPPLGPAYVFPGGVSPRSRRYRKMQQFQCCLAITVVLIVLAALIAAFVLVEEPEEPPTPILLAAAAINETNPANSSAKASAALEAATTPLADEPNTEWALKRAHINRTQSGEAVGAGIKALGDREILEESQQLTPVRSPAYRHYRALSNGPEARKLARRGYVENHATTRIAELLNYTKPNGRHNIGNGPTIELPDPTMNFTCDFNARYRTASGVCNNKAHPRLYGAAMIPYRRMVAPDYADGISMPRVSHASDGTQLPPARKVSLDIHRAAYDTDANFTVMLAVFGQFLDHDITATSLSSLPEGESIDCCALTTSEMHPECYPVPILPDDPYYQRYNVTCLNFVRSAPAPTGHFGPRQQLNQGTAFIDGSVVYGCTEQWQRHLRTMLNGTMRMYITGDGRHLLPLSTNLEDGCNRVEMATAGKYCFESGDDRANENLLLTSMHLLWARHHNFLARGLQSVNPHWDDEQVFQESRKILSAKMAHITYNEFLPILVGEKLAKKKGLLPSTDDLDAPDTYDKNVDPSIANCFAGAAFRFAHTLLPGVLNATSDNSAPESIELHTMLFNPFSLWSEHGIDRALLTASNTAVLRVNRFFSYEVTQKIFEGRPEEDMKPLCGLDLVSLNIQRGRDHGLPAYPVFRKHCNLPSTDTWEEMANAIDANTLQSIRKIYSSPHDVDVYTGALSEPPLDDAIFGPLLTCLVSDQFMRLKRGDSHWYERKMGPQRFTKAQLRQIYNVTLSKIICQNADAVQQVRKYVMKQSKDSANGYVNCTEIEHFDFSAWATTPRPVKLHSVAVSDAKSLIRVIHENSNSTASPMPKKLMEPSKE</sequence>
<dbReference type="PRINTS" id="PR00457">
    <property type="entry name" value="ANPEROXIDASE"/>
</dbReference>
<keyword evidence="10" id="KW-0812">Transmembrane</keyword>
<dbReference type="EMBL" id="GAKP01013263">
    <property type="protein sequence ID" value="JAC45689.1"/>
    <property type="molecule type" value="Transcribed_RNA"/>
</dbReference>
<evidence type="ECO:0000256" key="2">
    <source>
        <dbReference type="ARBA" id="ARBA00022525"/>
    </source>
</evidence>
<feature type="region of interest" description="Disordered" evidence="9">
    <location>
        <begin position="818"/>
        <end position="837"/>
    </location>
</feature>
<keyword evidence="3 11" id="KW-0575">Peroxidase</keyword>
<evidence type="ECO:0000256" key="7">
    <source>
        <dbReference type="ARBA" id="ARBA00023004"/>
    </source>
</evidence>
<proteinExistence type="predicted"/>
<keyword evidence="2" id="KW-0964">Secreted</keyword>
<dbReference type="PROSITE" id="PS50292">
    <property type="entry name" value="PEROXIDASE_3"/>
    <property type="match status" value="1"/>
</dbReference>
<dbReference type="GO" id="GO:0006979">
    <property type="term" value="P:response to oxidative stress"/>
    <property type="evidence" value="ECO:0007669"/>
    <property type="project" value="InterPro"/>
</dbReference>
<reference evidence="11" key="1">
    <citation type="journal article" date="2014" name="BMC Genomics">
        <title>Characterizing the developmental transcriptome of the oriental fruit fly, Bactrocera dorsalis (Diptera: Tephritidae) through comparative genomic analysis with Drosophila melanogaster utilizing modENCODE datasets.</title>
        <authorList>
            <person name="Geib S.M."/>
            <person name="Calla B."/>
            <person name="Hall B."/>
            <person name="Hou S."/>
            <person name="Manoukis N.C."/>
        </authorList>
    </citation>
    <scope>NUCLEOTIDE SEQUENCE</scope>
    <source>
        <strain evidence="11">Punador</strain>
    </source>
</reference>
<evidence type="ECO:0000256" key="5">
    <source>
        <dbReference type="ARBA" id="ARBA00022729"/>
    </source>
</evidence>
<dbReference type="GO" id="GO:0046872">
    <property type="term" value="F:metal ion binding"/>
    <property type="evidence" value="ECO:0007669"/>
    <property type="project" value="UniProtKB-KW"/>
</dbReference>
<evidence type="ECO:0000256" key="9">
    <source>
        <dbReference type="SAM" id="MobiDB-lite"/>
    </source>
</evidence>